<reference evidence="3" key="1">
    <citation type="journal article" date="2014" name="Int. J. Syst. Evol. Microbiol.">
        <title>Complete genome of a new Firmicutes species belonging to the dominant human colonic microbiota ('Ruminococcus bicirculans') reveals two chromosomes and a selective capacity to utilize plant glucans.</title>
        <authorList>
            <consortium name="NISC Comparative Sequencing Program"/>
            <person name="Wegmann U."/>
            <person name="Louis P."/>
            <person name="Goesmann A."/>
            <person name="Henrissat B."/>
            <person name="Duncan S.H."/>
            <person name="Flint H.J."/>
        </authorList>
    </citation>
    <scope>NUCLEOTIDE SEQUENCE</scope>
    <source>
        <strain evidence="3">NBRC 107715</strain>
    </source>
</reference>
<reference evidence="3" key="4">
    <citation type="submission" date="2023-01" db="EMBL/GenBank/DDBJ databases">
        <title>Draft genome sequence of Methylobacterium oxalidis strain NBRC 107715.</title>
        <authorList>
            <person name="Sun Q."/>
            <person name="Mori K."/>
        </authorList>
    </citation>
    <scope>NUCLEOTIDE SEQUENCE</scope>
    <source>
        <strain evidence="3">NBRC 107715</strain>
    </source>
</reference>
<evidence type="ECO:0000313" key="3">
    <source>
        <dbReference type="EMBL" id="GLS63221.1"/>
    </source>
</evidence>
<reference evidence="5" key="2">
    <citation type="journal article" date="2019" name="Int. J. Syst. Evol. Microbiol.">
        <title>The Global Catalogue of Microorganisms (GCM) 10K type strain sequencing project: providing services to taxonomists for standard genome sequencing and annotation.</title>
        <authorList>
            <consortium name="The Broad Institute Genomics Platform"/>
            <consortium name="The Broad Institute Genome Sequencing Center for Infectious Disease"/>
            <person name="Wu L."/>
            <person name="Ma J."/>
        </authorList>
    </citation>
    <scope>NUCLEOTIDE SEQUENCE [LARGE SCALE GENOMIC DNA]</scope>
    <source>
        <strain evidence="5">NBRC 107715</strain>
    </source>
</reference>
<reference evidence="2 4" key="3">
    <citation type="submission" date="2019-07" db="EMBL/GenBank/DDBJ databases">
        <title>Whole genome shotgun sequence of Methylobacterium oxalidis NBRC 107715.</title>
        <authorList>
            <person name="Hosoyama A."/>
            <person name="Uohara A."/>
            <person name="Ohji S."/>
            <person name="Ichikawa N."/>
        </authorList>
    </citation>
    <scope>NUCLEOTIDE SEQUENCE [LARGE SCALE GENOMIC DNA]</scope>
    <source>
        <strain evidence="2 4">NBRC 107715</strain>
    </source>
</reference>
<organism evidence="2 4">
    <name type="scientific">Methylobacterium oxalidis</name>
    <dbReference type="NCBI Taxonomy" id="944322"/>
    <lineage>
        <taxon>Bacteria</taxon>
        <taxon>Pseudomonadati</taxon>
        <taxon>Pseudomonadota</taxon>
        <taxon>Alphaproteobacteria</taxon>
        <taxon>Hyphomicrobiales</taxon>
        <taxon>Methylobacteriaceae</taxon>
        <taxon>Methylobacterium</taxon>
    </lineage>
</organism>
<dbReference type="InterPro" id="IPR016181">
    <property type="entry name" value="Acyl_CoA_acyltransferase"/>
</dbReference>
<dbReference type="EMBL" id="BJZU01000050">
    <property type="protein sequence ID" value="GEP04724.1"/>
    <property type="molecule type" value="Genomic_DNA"/>
</dbReference>
<dbReference type="SUPFAM" id="SSF55729">
    <property type="entry name" value="Acyl-CoA N-acyltransferases (Nat)"/>
    <property type="match status" value="1"/>
</dbReference>
<evidence type="ECO:0000313" key="5">
    <source>
        <dbReference type="Proteomes" id="UP001156856"/>
    </source>
</evidence>
<dbReference type="Pfam" id="PF13480">
    <property type="entry name" value="Acetyltransf_6"/>
    <property type="match status" value="1"/>
</dbReference>
<gene>
    <name evidence="3" type="ORF">GCM10007888_16020</name>
    <name evidence="2" type="ORF">MOX02_27620</name>
</gene>
<dbReference type="AlphaFoldDB" id="A0A512J444"/>
<evidence type="ECO:0000313" key="4">
    <source>
        <dbReference type="Proteomes" id="UP000321960"/>
    </source>
</evidence>
<dbReference type="EMBL" id="BSPK01000020">
    <property type="protein sequence ID" value="GLS63221.1"/>
    <property type="molecule type" value="Genomic_DNA"/>
</dbReference>
<proteinExistence type="predicted"/>
<accession>A0A512J444</accession>
<evidence type="ECO:0000259" key="1">
    <source>
        <dbReference type="Pfam" id="PF13480"/>
    </source>
</evidence>
<dbReference type="InterPro" id="IPR038740">
    <property type="entry name" value="BioF2-like_GNAT_dom"/>
</dbReference>
<dbReference type="OrthoDB" id="213519at2"/>
<evidence type="ECO:0000313" key="2">
    <source>
        <dbReference type="EMBL" id="GEP04724.1"/>
    </source>
</evidence>
<name>A0A512J444_9HYPH</name>
<protein>
    <recommendedName>
        <fullName evidence="1">BioF2-like acetyltransferase domain-containing protein</fullName>
    </recommendedName>
</protein>
<sequence length="380" mass="40275">MIPLPRPGALRVEHLSLAELEASGPAWDDLFLRADRPHPHASRHVLAAHRAAGLASSSGRIVTVWRGDRLAAALPYEIRRDLAGLGGRLARPFLSPLVTATAPLVAAKCDDGVVFAALAAGLAEASNGAAWRWPLLAIASSAGAGLIAALRAAGWQIGTVSSFERPVLERRPTYQAFLDGHPHRSRLKDLRRRERRMADLGTVAFETATGGAALERAVEAFLALERAGWKGAAGTAMACRPATQALAGTLFAEADGPVRARADTLSIDGRPVAISLALVGAGTATLLKTAFDESHRALAPGLLLEERIVRALHETGFADRLDSASLAGSALEGLYRDQEVIAEMIALPPGCGGLSLARRLRLARFEDAARAEAKRLLRRR</sequence>
<dbReference type="RefSeq" id="WP_147026337.1">
    <property type="nucleotide sequence ID" value="NZ_BJZU01000050.1"/>
</dbReference>
<comment type="caution">
    <text evidence="2">The sequence shown here is derived from an EMBL/GenBank/DDBJ whole genome shotgun (WGS) entry which is preliminary data.</text>
</comment>
<keyword evidence="5" id="KW-1185">Reference proteome</keyword>
<dbReference type="Proteomes" id="UP000321960">
    <property type="component" value="Unassembled WGS sequence"/>
</dbReference>
<dbReference type="Proteomes" id="UP001156856">
    <property type="component" value="Unassembled WGS sequence"/>
</dbReference>
<feature type="domain" description="BioF2-like acetyltransferase" evidence="1">
    <location>
        <begin position="184"/>
        <end position="318"/>
    </location>
</feature>